<evidence type="ECO:0000256" key="1">
    <source>
        <dbReference type="SAM" id="Phobius"/>
    </source>
</evidence>
<evidence type="ECO:0000313" key="2">
    <source>
        <dbReference type="EMBL" id="MFD1223883.1"/>
    </source>
</evidence>
<dbReference type="RefSeq" id="WP_345589645.1">
    <property type="nucleotide sequence ID" value="NZ_BAABJG010000020.1"/>
</dbReference>
<reference evidence="3" key="1">
    <citation type="journal article" date="2019" name="Int. J. Syst. Evol. Microbiol.">
        <title>The Global Catalogue of Microorganisms (GCM) 10K type strain sequencing project: providing services to taxonomists for standard genome sequencing and annotation.</title>
        <authorList>
            <consortium name="The Broad Institute Genomics Platform"/>
            <consortium name="The Broad Institute Genome Sequencing Center for Infectious Disease"/>
            <person name="Wu L."/>
            <person name="Ma J."/>
        </authorList>
    </citation>
    <scope>NUCLEOTIDE SEQUENCE [LARGE SCALE GENOMIC DNA]</scope>
    <source>
        <strain evidence="3">CCUG 53270</strain>
    </source>
</reference>
<proteinExistence type="predicted"/>
<accession>A0ABW3USH1</accession>
<keyword evidence="1" id="KW-1133">Transmembrane helix</keyword>
<dbReference type="Proteomes" id="UP001597180">
    <property type="component" value="Unassembled WGS sequence"/>
</dbReference>
<keyword evidence="3" id="KW-1185">Reference proteome</keyword>
<sequence length="183" mass="20967">MNTTDAIALTNVVITASGVLVTGFFSFLVWKATKETANVARSSHLLAEQIDMRLREMRSNTKEIYYKLIISNADYVWKFLMRPNDDKKLLLDQYNALPKTPGISTEKIAEYFNKEEKDLILGLWKKFDSYIKDYWTDEYGNIGEISLGRGVKDAEINANKLANEFAKFIVSNRAYLEEGDSLK</sequence>
<protein>
    <submittedName>
        <fullName evidence="2">Uncharacterized protein</fullName>
    </submittedName>
</protein>
<comment type="caution">
    <text evidence="2">The sequence shown here is derived from an EMBL/GenBank/DDBJ whole genome shotgun (WGS) entry which is preliminary data.</text>
</comment>
<dbReference type="EMBL" id="JBHTLU010000037">
    <property type="protein sequence ID" value="MFD1223883.1"/>
    <property type="molecule type" value="Genomic_DNA"/>
</dbReference>
<evidence type="ECO:0000313" key="3">
    <source>
        <dbReference type="Proteomes" id="UP001597180"/>
    </source>
</evidence>
<organism evidence="2 3">
    <name type="scientific">Paenibacillus vulneris</name>
    <dbReference type="NCBI Taxonomy" id="1133364"/>
    <lineage>
        <taxon>Bacteria</taxon>
        <taxon>Bacillati</taxon>
        <taxon>Bacillota</taxon>
        <taxon>Bacilli</taxon>
        <taxon>Bacillales</taxon>
        <taxon>Paenibacillaceae</taxon>
        <taxon>Paenibacillus</taxon>
    </lineage>
</organism>
<gene>
    <name evidence="2" type="ORF">ACFQ4B_27535</name>
</gene>
<keyword evidence="1" id="KW-0472">Membrane</keyword>
<feature type="transmembrane region" description="Helical" evidence="1">
    <location>
        <begin position="6"/>
        <end position="30"/>
    </location>
</feature>
<keyword evidence="1" id="KW-0812">Transmembrane</keyword>
<name>A0ABW3USH1_9BACL</name>